<accession>A0ABY9MI64</accession>
<organism evidence="1 2">
    <name type="scientific">Geobacillus proteiniphilus</name>
    <dbReference type="NCBI Taxonomy" id="860353"/>
    <lineage>
        <taxon>Bacteria</taxon>
        <taxon>Bacillati</taxon>
        <taxon>Bacillota</taxon>
        <taxon>Bacilli</taxon>
        <taxon>Bacillales</taxon>
        <taxon>Anoxybacillaceae</taxon>
        <taxon>Geobacillus</taxon>
    </lineage>
</organism>
<proteinExistence type="predicted"/>
<dbReference type="Proteomes" id="UP001223761">
    <property type="component" value="Chromosome"/>
</dbReference>
<name>A0ABY9MI64_9BACL</name>
<reference evidence="1 2" key="1">
    <citation type="submission" date="2023-08" db="EMBL/GenBank/DDBJ databases">
        <title>Genome sequencing of the thermostable Gram positive bacteria Geobacillus proteiniphilus strain T-6.</title>
        <authorList>
            <person name="Shulami S."/>
            <person name="Shoham Y."/>
        </authorList>
    </citation>
    <scope>NUCLEOTIDE SEQUENCE [LARGE SCALE GENOMIC DNA]</scope>
    <source>
        <strain evidence="1 2">T-6</strain>
    </source>
</reference>
<evidence type="ECO:0008006" key="3">
    <source>
        <dbReference type="Google" id="ProtNLM"/>
    </source>
</evidence>
<gene>
    <name evidence="1" type="ORF">RA955_06195</name>
</gene>
<protein>
    <recommendedName>
        <fullName evidence="3">Mobile element protein</fullName>
    </recommendedName>
</protein>
<evidence type="ECO:0000313" key="2">
    <source>
        <dbReference type="Proteomes" id="UP001223761"/>
    </source>
</evidence>
<evidence type="ECO:0000313" key="1">
    <source>
        <dbReference type="EMBL" id="WMJ17646.1"/>
    </source>
</evidence>
<dbReference type="EMBL" id="CP133076">
    <property type="protein sequence ID" value="WMJ17646.1"/>
    <property type="molecule type" value="Genomic_DNA"/>
</dbReference>
<dbReference type="RefSeq" id="WP_137088699.1">
    <property type="nucleotide sequence ID" value="NZ_CP133076.1"/>
</dbReference>
<sequence>MKEHLKQASSQFEKSTSSEFANKRLEEINMLQQLLKKFDRGSVPRFRPFSPNVRQFCSKIRTYQMSVPKEIGHLFLLPNNA</sequence>
<keyword evidence="2" id="KW-1185">Reference proteome</keyword>